<evidence type="ECO:0000313" key="1">
    <source>
        <dbReference type="EMBL" id="MFC4728809.1"/>
    </source>
</evidence>
<proteinExistence type="predicted"/>
<dbReference type="RefSeq" id="WP_377004881.1">
    <property type="nucleotide sequence ID" value="NZ_JBHSGG010000032.1"/>
</dbReference>
<organism evidence="1 2">
    <name type="scientific">Coralloluteibacterium thermophilum</name>
    <dbReference type="NCBI Taxonomy" id="2707049"/>
    <lineage>
        <taxon>Bacteria</taxon>
        <taxon>Pseudomonadati</taxon>
        <taxon>Pseudomonadota</taxon>
        <taxon>Gammaproteobacteria</taxon>
        <taxon>Lysobacterales</taxon>
        <taxon>Lysobacteraceae</taxon>
        <taxon>Coralloluteibacterium</taxon>
    </lineage>
</organism>
<dbReference type="EMBL" id="JBHSGG010000032">
    <property type="protein sequence ID" value="MFC4728809.1"/>
    <property type="molecule type" value="Genomic_DNA"/>
</dbReference>
<keyword evidence="2" id="KW-1185">Reference proteome</keyword>
<evidence type="ECO:0000313" key="2">
    <source>
        <dbReference type="Proteomes" id="UP001595892"/>
    </source>
</evidence>
<accession>A0ABV9NNV5</accession>
<reference evidence="2" key="1">
    <citation type="journal article" date="2019" name="Int. J. Syst. Evol. Microbiol.">
        <title>The Global Catalogue of Microorganisms (GCM) 10K type strain sequencing project: providing services to taxonomists for standard genome sequencing and annotation.</title>
        <authorList>
            <consortium name="The Broad Institute Genomics Platform"/>
            <consortium name="The Broad Institute Genome Sequencing Center for Infectious Disease"/>
            <person name="Wu L."/>
            <person name="Ma J."/>
        </authorList>
    </citation>
    <scope>NUCLEOTIDE SEQUENCE [LARGE SCALE GENOMIC DNA]</scope>
    <source>
        <strain evidence="2">CGMCC 1.13574</strain>
    </source>
</reference>
<comment type="caution">
    <text evidence="1">The sequence shown here is derived from an EMBL/GenBank/DDBJ whole genome shotgun (WGS) entry which is preliminary data.</text>
</comment>
<sequence>MGWVEIAAAGAQYEFDDHGFGGAEMSGSVIRATDMTGGFSVHLWDTPRRFRLTFSGYRSYAVVGNEGLSYVVYYPDDEEAFVYNGDTARDAHRFVPNPVETSETWSITYGTGAGTETSRQDSFEMLVEVWADDPAPPPPPQGTVYVARSNQRLYRGSDAHFTVQVRDEEGKPSFEGLDLAVDVLMRGRRLSSVPARSPEPGQVSWTIPAGQSRRQLHGINVATLLVRAGGQVVHIATLEVVGDSH</sequence>
<evidence type="ECO:0008006" key="3">
    <source>
        <dbReference type="Google" id="ProtNLM"/>
    </source>
</evidence>
<dbReference type="Proteomes" id="UP001595892">
    <property type="component" value="Unassembled WGS sequence"/>
</dbReference>
<gene>
    <name evidence="1" type="ORF">ACFO3Q_11570</name>
</gene>
<name>A0ABV9NNV5_9GAMM</name>
<protein>
    <recommendedName>
        <fullName evidence="3">DUF3108 domain-containing protein</fullName>
    </recommendedName>
</protein>